<evidence type="ECO:0000313" key="2">
    <source>
        <dbReference type="EMBL" id="CCD48440.1"/>
    </source>
</evidence>
<feature type="domain" description="DUF7025" evidence="1">
    <location>
        <begin position="96"/>
        <end position="132"/>
    </location>
</feature>
<reference evidence="3" key="1">
    <citation type="journal article" date="2011" name="PLoS Genet.">
        <title>Genomic analysis of the necrotrophic fungal pathogens Sclerotinia sclerotiorum and Botrytis cinerea.</title>
        <authorList>
            <person name="Amselem J."/>
            <person name="Cuomo C.A."/>
            <person name="van Kan J.A."/>
            <person name="Viaud M."/>
            <person name="Benito E.P."/>
            <person name="Couloux A."/>
            <person name="Coutinho P.M."/>
            <person name="de Vries R.P."/>
            <person name="Dyer P.S."/>
            <person name="Fillinger S."/>
            <person name="Fournier E."/>
            <person name="Gout L."/>
            <person name="Hahn M."/>
            <person name="Kohn L."/>
            <person name="Lapalu N."/>
            <person name="Plummer K.M."/>
            <person name="Pradier J.M."/>
            <person name="Quevillon E."/>
            <person name="Sharon A."/>
            <person name="Simon A."/>
            <person name="ten Have A."/>
            <person name="Tudzynski B."/>
            <person name="Tudzynski P."/>
            <person name="Wincker P."/>
            <person name="Andrew M."/>
            <person name="Anthouard V."/>
            <person name="Beever R.E."/>
            <person name="Beffa R."/>
            <person name="Benoit I."/>
            <person name="Bouzid O."/>
            <person name="Brault B."/>
            <person name="Chen Z."/>
            <person name="Choquer M."/>
            <person name="Collemare J."/>
            <person name="Cotton P."/>
            <person name="Danchin E.G."/>
            <person name="Da Silva C."/>
            <person name="Gautier A."/>
            <person name="Giraud C."/>
            <person name="Giraud T."/>
            <person name="Gonzalez C."/>
            <person name="Grossetete S."/>
            <person name="Guldener U."/>
            <person name="Henrissat B."/>
            <person name="Howlett B.J."/>
            <person name="Kodira C."/>
            <person name="Kretschmer M."/>
            <person name="Lappartient A."/>
            <person name="Leroch M."/>
            <person name="Levis C."/>
            <person name="Mauceli E."/>
            <person name="Neuveglise C."/>
            <person name="Oeser B."/>
            <person name="Pearson M."/>
            <person name="Poulain J."/>
            <person name="Poussereau N."/>
            <person name="Quesneville H."/>
            <person name="Rascle C."/>
            <person name="Schumacher J."/>
            <person name="Segurens B."/>
            <person name="Sexton A."/>
            <person name="Silva E."/>
            <person name="Sirven C."/>
            <person name="Soanes D.M."/>
            <person name="Talbot N.J."/>
            <person name="Templeton M."/>
            <person name="Yandava C."/>
            <person name="Yarden O."/>
            <person name="Zeng Q."/>
            <person name="Rollins J.A."/>
            <person name="Lebrun M.H."/>
            <person name="Dickman M."/>
        </authorList>
    </citation>
    <scope>NUCLEOTIDE SEQUENCE [LARGE SCALE GENOMIC DNA]</scope>
    <source>
        <strain evidence="3">T4</strain>
    </source>
</reference>
<dbReference type="Pfam" id="PF22942">
    <property type="entry name" value="DUF7025"/>
    <property type="match status" value="1"/>
</dbReference>
<proteinExistence type="predicted"/>
<protein>
    <recommendedName>
        <fullName evidence="1">DUF7025 domain-containing protein</fullName>
    </recommendedName>
</protein>
<dbReference type="InterPro" id="IPR054289">
    <property type="entry name" value="DUF7025"/>
</dbReference>
<dbReference type="PANTHER" id="PTHR46411:SF3">
    <property type="entry name" value="AAA+ ATPASE DOMAIN-CONTAINING PROTEIN"/>
    <property type="match status" value="1"/>
</dbReference>
<dbReference type="EMBL" id="FQ790293">
    <property type="protein sequence ID" value="CCD48440.1"/>
    <property type="molecule type" value="Genomic_DNA"/>
</dbReference>
<gene>
    <name evidence="2" type="ORF">BofuT4_P108240.1</name>
</gene>
<dbReference type="PANTHER" id="PTHR46411">
    <property type="entry name" value="FAMILY ATPASE, PUTATIVE-RELATED"/>
    <property type="match status" value="1"/>
</dbReference>
<evidence type="ECO:0000259" key="1">
    <source>
        <dbReference type="Pfam" id="PF22942"/>
    </source>
</evidence>
<organism evidence="2 3">
    <name type="scientific">Botryotinia fuckeliana (strain T4)</name>
    <name type="common">Noble rot fungus</name>
    <name type="synonym">Botrytis cinerea</name>
    <dbReference type="NCBI Taxonomy" id="999810"/>
    <lineage>
        <taxon>Eukaryota</taxon>
        <taxon>Fungi</taxon>
        <taxon>Dikarya</taxon>
        <taxon>Ascomycota</taxon>
        <taxon>Pezizomycotina</taxon>
        <taxon>Leotiomycetes</taxon>
        <taxon>Helotiales</taxon>
        <taxon>Sclerotiniaceae</taxon>
        <taxon>Botrytis</taxon>
    </lineage>
</organism>
<dbReference type="AlphaFoldDB" id="G2Y738"/>
<dbReference type="InParanoid" id="G2Y738"/>
<name>G2Y738_BOTF4</name>
<dbReference type="OrthoDB" id="10042665at2759"/>
<sequence length="218" mass="25107">MSTEAESQDIPNSTPINDGMECDTKEIYEVKRDRMGNITWSAKYPDDVEDAAENQEIASYAILAIDNEKDEDTRAHIVLLQKVLEPELKDVTEARIDYIENKVITYDHLWTILQPGCILYKQIWGRDSAVKFAGGFAINNEKKQFIDTAEIGTLPIFPLEFHPDGRKIKAKPFKRGKLFEQYRGYHFRYYKYFAIGEDPECGCPIKVTVDSRIIVFVP</sequence>
<accession>G2Y738</accession>
<dbReference type="HOGENOM" id="CLU_1266693_0_0_1"/>
<dbReference type="Proteomes" id="UP000008177">
    <property type="component" value="Unplaced contigs"/>
</dbReference>
<dbReference type="STRING" id="999810.G2Y738"/>
<evidence type="ECO:0000313" key="3">
    <source>
        <dbReference type="Proteomes" id="UP000008177"/>
    </source>
</evidence>